<dbReference type="EMBL" id="PDLM01000008">
    <property type="protein sequence ID" value="RDW71460.1"/>
    <property type="molecule type" value="Genomic_DNA"/>
</dbReference>
<dbReference type="GO" id="GO:0052689">
    <property type="term" value="F:carboxylic ester hydrolase activity"/>
    <property type="evidence" value="ECO:0007669"/>
    <property type="project" value="UniProtKB-KW"/>
</dbReference>
<gene>
    <name evidence="11" type="ORF">BP6252_08023</name>
</gene>
<evidence type="ECO:0000313" key="11">
    <source>
        <dbReference type="EMBL" id="RDW71460.1"/>
    </source>
</evidence>
<dbReference type="InterPro" id="IPR003140">
    <property type="entry name" value="PLipase/COase/thioEstase"/>
</dbReference>
<dbReference type="Pfam" id="PF02230">
    <property type="entry name" value="Abhydrolase_2"/>
    <property type="match status" value="1"/>
</dbReference>
<dbReference type="GO" id="GO:0008474">
    <property type="term" value="F:palmitoyl-(protein) hydrolase activity"/>
    <property type="evidence" value="ECO:0007669"/>
    <property type="project" value="UniProtKB-EC"/>
</dbReference>
<proteinExistence type="inferred from homology"/>
<sequence length="313" mass="34923">MADSSPIAQALTQPGEKPKMVSQIYPVPFIVSPISPHKQTMLLLHGRGSNGETFGREFLASKTTIGKSIQEHFPDMKFVFPTAKRRRAKWYNRAFITQWFDSVPINEQSGRRMSKEEVDWQLEGLAETAEFLRPILDNEVVAVGAKNVFIGGLSQGCAMAAHLLLSYQPGESEGDENDSLGGFIGMSGWLPFADEVQDLIRPDELVGKEDNDDPFATSTQLSPAIQVCNFVRDIMDLPLLKEMEPSCLRTPVFLGHGKSDEKVKIDLGLEVAIVLRQIGIGVRWEEYDEGHWYKVPEEIDDIVDFLVPSAESL</sequence>
<accession>A0A3D8RBV0</accession>
<keyword evidence="4" id="KW-0719">Serine esterase</keyword>
<protein>
    <recommendedName>
        <fullName evidence="3">Acyl-protein thioesterase 1</fullName>
        <ecNumber evidence="2">3.1.2.22</ecNumber>
    </recommendedName>
    <alternativeName>
        <fullName evidence="8">Palmitoyl-protein hydrolase</fullName>
    </alternativeName>
</protein>
<reference evidence="11 12" key="1">
    <citation type="journal article" date="2018" name="IMA Fungus">
        <title>IMA Genome-F 9: Draft genome sequence of Annulohypoxylon stygium, Aspergillus mulundensis, Berkeleyomyces basicola (syn. Thielaviopsis basicola), Ceratocystis smalleyi, two Cercospora beticola strains, Coleophoma cylindrospora, Fusarium fracticaudum, Phialophora cf. hyalina, and Morchella septimelata.</title>
        <authorList>
            <person name="Wingfield B.D."/>
            <person name="Bills G.F."/>
            <person name="Dong Y."/>
            <person name="Huang W."/>
            <person name="Nel W.J."/>
            <person name="Swalarsk-Parry B.S."/>
            <person name="Vaghefi N."/>
            <person name="Wilken P.M."/>
            <person name="An Z."/>
            <person name="de Beer Z.W."/>
            <person name="De Vos L."/>
            <person name="Chen L."/>
            <person name="Duong T.A."/>
            <person name="Gao Y."/>
            <person name="Hammerbacher A."/>
            <person name="Kikkert J.R."/>
            <person name="Li Y."/>
            <person name="Li H."/>
            <person name="Li K."/>
            <person name="Li Q."/>
            <person name="Liu X."/>
            <person name="Ma X."/>
            <person name="Naidoo K."/>
            <person name="Pethybridge S.J."/>
            <person name="Sun J."/>
            <person name="Steenkamp E.T."/>
            <person name="van der Nest M.A."/>
            <person name="van Wyk S."/>
            <person name="Wingfield M.J."/>
            <person name="Xiong C."/>
            <person name="Yue Q."/>
            <person name="Zhang X."/>
        </authorList>
    </citation>
    <scope>NUCLEOTIDE SEQUENCE [LARGE SCALE GENOMIC DNA]</scope>
    <source>
        <strain evidence="11 12">BP6252</strain>
    </source>
</reference>
<keyword evidence="6" id="KW-0276">Fatty acid metabolism</keyword>
<evidence type="ECO:0000256" key="8">
    <source>
        <dbReference type="ARBA" id="ARBA00031195"/>
    </source>
</evidence>
<dbReference type="PANTHER" id="PTHR10655">
    <property type="entry name" value="LYSOPHOSPHOLIPASE-RELATED"/>
    <property type="match status" value="1"/>
</dbReference>
<dbReference type="GO" id="GO:0005737">
    <property type="term" value="C:cytoplasm"/>
    <property type="evidence" value="ECO:0007669"/>
    <property type="project" value="TreeGrafter"/>
</dbReference>
<dbReference type="InterPro" id="IPR050565">
    <property type="entry name" value="LYPA1-2/EST-like"/>
</dbReference>
<keyword evidence="6" id="KW-0443">Lipid metabolism</keyword>
<comment type="function">
    <text evidence="7">Hydrolyzes fatty acids from S-acylated cysteine residues in proteins with a strong preference for palmitoylated G-alpha proteins over other acyl substrates. Mediates the deacylation of G-alpha proteins such as GPA1 in vivo, but has weak or no activity toward palmitoylated Ras proteins. Has weak lysophospholipase activity in vitro; however such activity may not exist in vivo.</text>
</comment>
<dbReference type="PANTHER" id="PTHR10655:SF17">
    <property type="entry name" value="LYSOPHOSPHOLIPASE-LIKE PROTEIN 1"/>
    <property type="match status" value="1"/>
</dbReference>
<evidence type="ECO:0000256" key="9">
    <source>
        <dbReference type="ARBA" id="ARBA00047337"/>
    </source>
</evidence>
<evidence type="ECO:0000256" key="5">
    <source>
        <dbReference type="ARBA" id="ARBA00022801"/>
    </source>
</evidence>
<keyword evidence="12" id="KW-1185">Reference proteome</keyword>
<feature type="domain" description="Phospholipase/carboxylesterase/thioesterase" evidence="10">
    <location>
        <begin position="28"/>
        <end position="197"/>
    </location>
</feature>
<dbReference type="Gene3D" id="3.40.50.1820">
    <property type="entry name" value="alpha/beta hydrolase"/>
    <property type="match status" value="1"/>
</dbReference>
<evidence type="ECO:0000313" key="12">
    <source>
        <dbReference type="Proteomes" id="UP000256645"/>
    </source>
</evidence>
<evidence type="ECO:0000256" key="2">
    <source>
        <dbReference type="ARBA" id="ARBA00012423"/>
    </source>
</evidence>
<comment type="caution">
    <text evidence="11">The sequence shown here is derived from an EMBL/GenBank/DDBJ whole genome shotgun (WGS) entry which is preliminary data.</text>
</comment>
<dbReference type="STRING" id="1849047.A0A3D8RBV0"/>
<organism evidence="11 12">
    <name type="scientific">Coleophoma cylindrospora</name>
    <dbReference type="NCBI Taxonomy" id="1849047"/>
    <lineage>
        <taxon>Eukaryota</taxon>
        <taxon>Fungi</taxon>
        <taxon>Dikarya</taxon>
        <taxon>Ascomycota</taxon>
        <taxon>Pezizomycotina</taxon>
        <taxon>Leotiomycetes</taxon>
        <taxon>Helotiales</taxon>
        <taxon>Dermateaceae</taxon>
        <taxon>Coleophoma</taxon>
    </lineage>
</organism>
<dbReference type="Proteomes" id="UP000256645">
    <property type="component" value="Unassembled WGS sequence"/>
</dbReference>
<comment type="similarity">
    <text evidence="1">Belongs to the AB hydrolase superfamily. AB hydrolase 2 family.</text>
</comment>
<comment type="catalytic activity">
    <reaction evidence="9">
        <text>S-hexadecanoyl-L-cysteinyl-[protein] + H2O = L-cysteinyl-[protein] + hexadecanoate + H(+)</text>
        <dbReference type="Rhea" id="RHEA:19233"/>
        <dbReference type="Rhea" id="RHEA-COMP:10131"/>
        <dbReference type="Rhea" id="RHEA-COMP:11032"/>
        <dbReference type="ChEBI" id="CHEBI:7896"/>
        <dbReference type="ChEBI" id="CHEBI:15377"/>
        <dbReference type="ChEBI" id="CHEBI:15378"/>
        <dbReference type="ChEBI" id="CHEBI:29950"/>
        <dbReference type="ChEBI" id="CHEBI:74151"/>
        <dbReference type="EC" id="3.1.2.22"/>
    </reaction>
</comment>
<dbReference type="GO" id="GO:0006631">
    <property type="term" value="P:fatty acid metabolic process"/>
    <property type="evidence" value="ECO:0007669"/>
    <property type="project" value="UniProtKB-KW"/>
</dbReference>
<evidence type="ECO:0000256" key="3">
    <source>
        <dbReference type="ARBA" id="ARBA00014923"/>
    </source>
</evidence>
<dbReference type="EC" id="3.1.2.22" evidence="2"/>
<keyword evidence="5 11" id="KW-0378">Hydrolase</keyword>
<evidence type="ECO:0000256" key="7">
    <source>
        <dbReference type="ARBA" id="ARBA00029392"/>
    </source>
</evidence>
<evidence type="ECO:0000259" key="10">
    <source>
        <dbReference type="Pfam" id="PF02230"/>
    </source>
</evidence>
<evidence type="ECO:0000256" key="1">
    <source>
        <dbReference type="ARBA" id="ARBA00006499"/>
    </source>
</evidence>
<evidence type="ECO:0000256" key="4">
    <source>
        <dbReference type="ARBA" id="ARBA00022487"/>
    </source>
</evidence>
<name>A0A3D8RBV0_9HELO</name>
<dbReference type="SUPFAM" id="SSF53474">
    <property type="entry name" value="alpha/beta-Hydrolases"/>
    <property type="match status" value="1"/>
</dbReference>
<dbReference type="OrthoDB" id="2418081at2759"/>
<dbReference type="InterPro" id="IPR029058">
    <property type="entry name" value="AB_hydrolase_fold"/>
</dbReference>
<dbReference type="AlphaFoldDB" id="A0A3D8RBV0"/>
<evidence type="ECO:0000256" key="6">
    <source>
        <dbReference type="ARBA" id="ARBA00022832"/>
    </source>
</evidence>